<dbReference type="eggNOG" id="KOG3455">
    <property type="taxonomic scope" value="Eukaryota"/>
</dbReference>
<evidence type="ECO:0000256" key="7">
    <source>
        <dbReference type="ARBA" id="ARBA00022989"/>
    </source>
</evidence>
<evidence type="ECO:0000256" key="2">
    <source>
        <dbReference type="ARBA" id="ARBA00005377"/>
    </source>
</evidence>
<dbReference type="Pfam" id="PF03694">
    <property type="entry name" value="Erg28"/>
    <property type="match status" value="1"/>
</dbReference>
<feature type="transmembrane region" description="Helical" evidence="13">
    <location>
        <begin position="12"/>
        <end position="29"/>
    </location>
</feature>
<evidence type="ECO:0000256" key="9">
    <source>
        <dbReference type="ARBA" id="ARBA00023098"/>
    </source>
</evidence>
<gene>
    <name evidence="14" type="primary">107361845</name>
</gene>
<keyword evidence="6" id="KW-0752">Steroid biosynthesis</keyword>
<keyword evidence="4 13" id="KW-0812">Transmembrane</keyword>
<keyword evidence="9" id="KW-0443">Lipid metabolism</keyword>
<evidence type="ECO:0000256" key="10">
    <source>
        <dbReference type="ARBA" id="ARBA00023136"/>
    </source>
</evidence>
<dbReference type="GO" id="GO:0005789">
    <property type="term" value="C:endoplasmic reticulum membrane"/>
    <property type="evidence" value="ECO:0007669"/>
    <property type="project" value="UniProtKB-SubCell"/>
</dbReference>
<keyword evidence="3" id="KW-0444">Lipid biosynthesis</keyword>
<dbReference type="EMBL" id="CAEY01001871">
    <property type="status" value="NOT_ANNOTATED_CDS"/>
    <property type="molecule type" value="Genomic_DNA"/>
</dbReference>
<accession>T1K867</accession>
<keyword evidence="8" id="KW-0756">Sterol biosynthesis</keyword>
<name>T1K867_TETUR</name>
<keyword evidence="5" id="KW-0256">Endoplasmic reticulum</keyword>
<evidence type="ECO:0000256" key="3">
    <source>
        <dbReference type="ARBA" id="ARBA00022516"/>
    </source>
</evidence>
<keyword evidence="7 13" id="KW-1133">Transmembrane helix</keyword>
<dbReference type="GO" id="GO:0030674">
    <property type="term" value="F:protein-macromolecule adaptor activity"/>
    <property type="evidence" value="ECO:0007669"/>
    <property type="project" value="TreeGrafter"/>
</dbReference>
<evidence type="ECO:0000313" key="15">
    <source>
        <dbReference type="Proteomes" id="UP000015104"/>
    </source>
</evidence>
<dbReference type="OMA" id="KQMTGYK"/>
<feature type="transmembrane region" description="Helical" evidence="13">
    <location>
        <begin position="50"/>
        <end position="73"/>
    </location>
</feature>
<comment type="subcellular location">
    <subcellularLocation>
        <location evidence="1">Endoplasmic reticulum membrane</location>
        <topology evidence="1">Multi-pass membrane protein</topology>
    </subcellularLocation>
</comment>
<evidence type="ECO:0000256" key="5">
    <source>
        <dbReference type="ARBA" id="ARBA00022824"/>
    </source>
</evidence>
<evidence type="ECO:0000256" key="13">
    <source>
        <dbReference type="SAM" id="Phobius"/>
    </source>
</evidence>
<evidence type="ECO:0000256" key="1">
    <source>
        <dbReference type="ARBA" id="ARBA00004477"/>
    </source>
</evidence>
<dbReference type="GO" id="GO:0016126">
    <property type="term" value="P:sterol biosynthetic process"/>
    <property type="evidence" value="ECO:0007669"/>
    <property type="project" value="UniProtKB-KW"/>
</dbReference>
<evidence type="ECO:0000313" key="14">
    <source>
        <dbReference type="EnsemblMetazoa" id="tetur07g00230.1"/>
    </source>
</evidence>
<organism evidence="14 15">
    <name type="scientific">Tetranychus urticae</name>
    <name type="common">Two-spotted spider mite</name>
    <dbReference type="NCBI Taxonomy" id="32264"/>
    <lineage>
        <taxon>Eukaryota</taxon>
        <taxon>Metazoa</taxon>
        <taxon>Ecdysozoa</taxon>
        <taxon>Arthropoda</taxon>
        <taxon>Chelicerata</taxon>
        <taxon>Arachnida</taxon>
        <taxon>Acari</taxon>
        <taxon>Acariformes</taxon>
        <taxon>Trombidiformes</taxon>
        <taxon>Prostigmata</taxon>
        <taxon>Eleutherengona</taxon>
        <taxon>Raphignathae</taxon>
        <taxon>Tetranychoidea</taxon>
        <taxon>Tetranychidae</taxon>
        <taxon>Tetranychus</taxon>
    </lineage>
</organism>
<dbReference type="PANTHER" id="PTHR15451">
    <property type="entry name" value="ERGOSTEROL BIOSYNTHETIC PROTEIN 28-RELATED"/>
    <property type="match status" value="1"/>
</dbReference>
<keyword evidence="12" id="KW-0753">Steroid metabolism</keyword>
<keyword evidence="10 13" id="KW-0472">Membrane</keyword>
<dbReference type="PANTHER" id="PTHR15451:SF19">
    <property type="entry name" value="ERGOSTEROL BIOSYNTHETIC PROTEIN 28 HOMOLOG"/>
    <property type="match status" value="1"/>
</dbReference>
<reference evidence="14" key="2">
    <citation type="submission" date="2015-06" db="UniProtKB">
        <authorList>
            <consortium name="EnsemblMetazoa"/>
        </authorList>
    </citation>
    <scope>IDENTIFICATION</scope>
</reference>
<feature type="transmembrane region" description="Helical" evidence="13">
    <location>
        <begin position="79"/>
        <end position="98"/>
    </location>
</feature>
<dbReference type="AlphaFoldDB" id="T1K867"/>
<keyword evidence="11" id="KW-1207">Sterol metabolism</keyword>
<evidence type="ECO:0000256" key="4">
    <source>
        <dbReference type="ARBA" id="ARBA00022692"/>
    </source>
</evidence>
<dbReference type="KEGG" id="tut:107361845"/>
<keyword evidence="15" id="KW-1185">Reference proteome</keyword>
<protein>
    <submittedName>
        <fullName evidence="14">Uncharacterized protein</fullName>
    </submittedName>
</protein>
<dbReference type="EnsemblMetazoa" id="tetur07g00230.1">
    <property type="protein sequence ID" value="tetur07g00230.1"/>
    <property type="gene ID" value="tetur07g00230"/>
</dbReference>
<dbReference type="HOGENOM" id="CLU_1612938_0_0_1"/>
<evidence type="ECO:0000256" key="6">
    <source>
        <dbReference type="ARBA" id="ARBA00022955"/>
    </source>
</evidence>
<dbReference type="InterPro" id="IPR005352">
    <property type="entry name" value="Erg28"/>
</dbReference>
<evidence type="ECO:0000256" key="11">
    <source>
        <dbReference type="ARBA" id="ARBA00023166"/>
    </source>
</evidence>
<proteinExistence type="inferred from homology"/>
<reference evidence="15" key="1">
    <citation type="submission" date="2011-08" db="EMBL/GenBank/DDBJ databases">
        <authorList>
            <person name="Rombauts S."/>
        </authorList>
    </citation>
    <scope>NUCLEOTIDE SEQUENCE</scope>
    <source>
        <strain evidence="15">London</strain>
    </source>
</reference>
<sequence length="165" mass="19337">MAHWTDYTTRGWLAFLSFMHVGTAFRCFTDRDFLRTKIFTSTTYKNDITFDHLFGIYSIINAIILIQSSIYLYVYPVTRLVICAILAYVSLFTVESFVYKTIQIQQTTLFPFAFSGLALVWIITFHYIWKPWQNSGDLVEVEKDAYIKFGLPIKKPISKKILKQK</sequence>
<feature type="transmembrane region" description="Helical" evidence="13">
    <location>
        <begin position="110"/>
        <end position="129"/>
    </location>
</feature>
<comment type="similarity">
    <text evidence="2">Belongs to the ERG28 family.</text>
</comment>
<dbReference type="STRING" id="32264.T1K867"/>
<evidence type="ECO:0000256" key="12">
    <source>
        <dbReference type="ARBA" id="ARBA00023221"/>
    </source>
</evidence>
<dbReference type="Proteomes" id="UP000015104">
    <property type="component" value="Unassembled WGS sequence"/>
</dbReference>
<evidence type="ECO:0000256" key="8">
    <source>
        <dbReference type="ARBA" id="ARBA00023011"/>
    </source>
</evidence>
<dbReference type="OrthoDB" id="6345150at2759"/>